<keyword evidence="3 6" id="KW-1133">Transmembrane helix</keyword>
<reference evidence="7 8" key="1">
    <citation type="journal article" date="2021" name="BMC Biol.">
        <title>Horizontally acquired antibacterial genes associated with adaptive radiation of ladybird beetles.</title>
        <authorList>
            <person name="Li H.S."/>
            <person name="Tang X.F."/>
            <person name="Huang Y.H."/>
            <person name="Xu Z.Y."/>
            <person name="Chen M.L."/>
            <person name="Du X.Y."/>
            <person name="Qiu B.Y."/>
            <person name="Chen P.T."/>
            <person name="Zhang W."/>
            <person name="Slipinski A."/>
            <person name="Escalona H.E."/>
            <person name="Waterhouse R.M."/>
            <person name="Zwick A."/>
            <person name="Pang H."/>
        </authorList>
    </citation>
    <scope>NUCLEOTIDE SEQUENCE [LARGE SCALE GENOMIC DNA]</scope>
    <source>
        <strain evidence="7">SYSU2018</strain>
    </source>
</reference>
<evidence type="ECO:0000256" key="2">
    <source>
        <dbReference type="ARBA" id="ARBA00022692"/>
    </source>
</evidence>
<organism evidence="7 8">
    <name type="scientific">Cryptolaemus montrouzieri</name>
    <dbReference type="NCBI Taxonomy" id="559131"/>
    <lineage>
        <taxon>Eukaryota</taxon>
        <taxon>Metazoa</taxon>
        <taxon>Ecdysozoa</taxon>
        <taxon>Arthropoda</taxon>
        <taxon>Hexapoda</taxon>
        <taxon>Insecta</taxon>
        <taxon>Pterygota</taxon>
        <taxon>Neoptera</taxon>
        <taxon>Endopterygota</taxon>
        <taxon>Coleoptera</taxon>
        <taxon>Polyphaga</taxon>
        <taxon>Cucujiformia</taxon>
        <taxon>Coccinelloidea</taxon>
        <taxon>Coccinellidae</taxon>
        <taxon>Scymninae</taxon>
        <taxon>Scymnini</taxon>
        <taxon>Cryptolaemus</taxon>
    </lineage>
</organism>
<evidence type="ECO:0000256" key="6">
    <source>
        <dbReference type="SAM" id="Phobius"/>
    </source>
</evidence>
<evidence type="ECO:0000256" key="5">
    <source>
        <dbReference type="SAM" id="MobiDB-lite"/>
    </source>
</evidence>
<keyword evidence="8" id="KW-1185">Reference proteome</keyword>
<gene>
    <name evidence="7" type="ORF">HHI36_015502</name>
</gene>
<evidence type="ECO:0000313" key="7">
    <source>
        <dbReference type="EMBL" id="KAL3274085.1"/>
    </source>
</evidence>
<dbReference type="GO" id="GO:0016020">
    <property type="term" value="C:membrane"/>
    <property type="evidence" value="ECO:0007669"/>
    <property type="project" value="UniProtKB-SubCell"/>
</dbReference>
<evidence type="ECO:0000256" key="1">
    <source>
        <dbReference type="ARBA" id="ARBA00004141"/>
    </source>
</evidence>
<dbReference type="PANTHER" id="PTHR16521:SF3">
    <property type="entry name" value="TYPE-1 ANGIOTENSIN II RECEPTOR-ASSOCIATED PROTEIN"/>
    <property type="match status" value="1"/>
</dbReference>
<evidence type="ECO:0000256" key="4">
    <source>
        <dbReference type="ARBA" id="ARBA00023136"/>
    </source>
</evidence>
<comment type="caution">
    <text evidence="7">The sequence shown here is derived from an EMBL/GenBank/DDBJ whole genome shotgun (WGS) entry which is preliminary data.</text>
</comment>
<proteinExistence type="predicted"/>
<sequence length="156" mass="17594">MPQEIRNLKLKIIFVLHLVLISLSIMGSWSTSAHLFYNSLFCFTLLWGIHSHDNEEPLQLALIINVISIILDIFVIIFYPNMDYHAGAKFSFGIAIVNLLVRPLTSMVLFKLAQERGTTTGLLADIFTRGTQQSSYEDIDRTSPPAPPDFANAQRI</sequence>
<feature type="transmembrane region" description="Helical" evidence="6">
    <location>
        <begin position="12"/>
        <end position="29"/>
    </location>
</feature>
<dbReference type="Proteomes" id="UP001516400">
    <property type="component" value="Unassembled WGS sequence"/>
</dbReference>
<keyword evidence="4 6" id="KW-0472">Membrane</keyword>
<keyword evidence="2 6" id="KW-0812">Transmembrane</keyword>
<dbReference type="PANTHER" id="PTHR16521">
    <property type="entry name" value="TYPE-1 ANGIOTENSIN II RECEPTOR-ASSOCIATED PROTEIN"/>
    <property type="match status" value="1"/>
</dbReference>
<feature type="transmembrane region" description="Helical" evidence="6">
    <location>
        <begin position="58"/>
        <end position="78"/>
    </location>
</feature>
<evidence type="ECO:0000256" key="3">
    <source>
        <dbReference type="ARBA" id="ARBA00022989"/>
    </source>
</evidence>
<dbReference type="AlphaFoldDB" id="A0ABD2N6Y5"/>
<comment type="subcellular location">
    <subcellularLocation>
        <location evidence="1">Membrane</location>
        <topology evidence="1">Multi-pass membrane protein</topology>
    </subcellularLocation>
</comment>
<protein>
    <recommendedName>
        <fullName evidence="9">Type-1 angiotensin II receptor-associated protein</fullName>
    </recommendedName>
</protein>
<evidence type="ECO:0000313" key="8">
    <source>
        <dbReference type="Proteomes" id="UP001516400"/>
    </source>
</evidence>
<dbReference type="SMART" id="SM00805">
    <property type="entry name" value="AGTRAP"/>
    <property type="match status" value="1"/>
</dbReference>
<name>A0ABD2N6Y5_9CUCU</name>
<dbReference type="InterPro" id="IPR009436">
    <property type="entry name" value="AGTRAP"/>
</dbReference>
<evidence type="ECO:0008006" key="9">
    <source>
        <dbReference type="Google" id="ProtNLM"/>
    </source>
</evidence>
<feature type="region of interest" description="Disordered" evidence="5">
    <location>
        <begin position="134"/>
        <end position="156"/>
    </location>
</feature>
<dbReference type="Pfam" id="PF06396">
    <property type="entry name" value="AGTRAP"/>
    <property type="match status" value="1"/>
</dbReference>
<accession>A0ABD2N6Y5</accession>
<dbReference type="EMBL" id="JABFTP020000062">
    <property type="protein sequence ID" value="KAL3274085.1"/>
    <property type="molecule type" value="Genomic_DNA"/>
</dbReference>